<keyword evidence="2" id="KW-1185">Reference proteome</keyword>
<organism evidence="1 2">
    <name type="scientific">Dallia pectoralis</name>
    <name type="common">Alaska blackfish</name>
    <dbReference type="NCBI Taxonomy" id="75939"/>
    <lineage>
        <taxon>Eukaryota</taxon>
        <taxon>Metazoa</taxon>
        <taxon>Chordata</taxon>
        <taxon>Craniata</taxon>
        <taxon>Vertebrata</taxon>
        <taxon>Euteleostomi</taxon>
        <taxon>Actinopterygii</taxon>
        <taxon>Neopterygii</taxon>
        <taxon>Teleostei</taxon>
        <taxon>Protacanthopterygii</taxon>
        <taxon>Esociformes</taxon>
        <taxon>Umbridae</taxon>
        <taxon>Dallia</taxon>
    </lineage>
</organism>
<sequence length="86" mass="9481">MVAVPSPRRLHPAAQSDWGETVSRCQITQLGATPYNWLMGNGLMGSFLNHSISPTLRPGLVLLSSYELLTPSKTRVNQHPPNTDRI</sequence>
<gene>
    <name evidence="1" type="ORF">DPEC_G00004230</name>
</gene>
<accession>A0ACC2HKA3</accession>
<comment type="caution">
    <text evidence="1">The sequence shown here is derived from an EMBL/GenBank/DDBJ whole genome shotgun (WGS) entry which is preliminary data.</text>
</comment>
<proteinExistence type="predicted"/>
<reference evidence="1" key="1">
    <citation type="submission" date="2021-05" db="EMBL/GenBank/DDBJ databases">
        <authorList>
            <person name="Pan Q."/>
            <person name="Jouanno E."/>
            <person name="Zahm M."/>
            <person name="Klopp C."/>
            <person name="Cabau C."/>
            <person name="Louis A."/>
            <person name="Berthelot C."/>
            <person name="Parey E."/>
            <person name="Roest Crollius H."/>
            <person name="Montfort J."/>
            <person name="Robinson-Rechavi M."/>
            <person name="Bouchez O."/>
            <person name="Lampietro C."/>
            <person name="Lopez Roques C."/>
            <person name="Donnadieu C."/>
            <person name="Postlethwait J."/>
            <person name="Bobe J."/>
            <person name="Dillon D."/>
            <person name="Chandos A."/>
            <person name="von Hippel F."/>
            <person name="Guiguen Y."/>
        </authorList>
    </citation>
    <scope>NUCLEOTIDE SEQUENCE</scope>
    <source>
        <strain evidence="1">YG-Jan2019</strain>
    </source>
</reference>
<evidence type="ECO:0000313" key="2">
    <source>
        <dbReference type="Proteomes" id="UP001157502"/>
    </source>
</evidence>
<name>A0ACC2HKA3_DALPE</name>
<dbReference type="Proteomes" id="UP001157502">
    <property type="component" value="Chromosome 1"/>
</dbReference>
<dbReference type="EMBL" id="CM055728">
    <property type="protein sequence ID" value="KAJ8016152.1"/>
    <property type="molecule type" value="Genomic_DNA"/>
</dbReference>
<evidence type="ECO:0000313" key="1">
    <source>
        <dbReference type="EMBL" id="KAJ8016152.1"/>
    </source>
</evidence>
<protein>
    <submittedName>
        <fullName evidence="1">Uncharacterized protein</fullName>
    </submittedName>
</protein>